<accession>A0A2C8Z2S7</accession>
<dbReference type="AlphaFoldDB" id="A0A2C8Z2S7"/>
<sequence length="118" mass="13303">MQEWIPAWWDPNRPFADSGSERAGPFTGQQLRLIDEVHAYVAEVLLNEIPGAEWTIYKGGKREVRNGETVLKLKGRLQAYPQTIVYSAAIDVVLLGKAVTDRWLFDYVSDKIAKAKVA</sequence>
<gene>
    <name evidence="1" type="ORF">SAMN06296378_0671</name>
</gene>
<dbReference type="Proteomes" id="UP000219440">
    <property type="component" value="Unassembled WGS sequence"/>
</dbReference>
<evidence type="ECO:0000313" key="1">
    <source>
        <dbReference type="EMBL" id="SOE57752.1"/>
    </source>
</evidence>
<dbReference type="EMBL" id="OCST01000002">
    <property type="protein sequence ID" value="SOE57752.1"/>
    <property type="molecule type" value="Genomic_DNA"/>
</dbReference>
<keyword evidence="2" id="KW-1185">Reference proteome</keyword>
<reference evidence="1 2" key="1">
    <citation type="submission" date="2017-09" db="EMBL/GenBank/DDBJ databases">
        <authorList>
            <person name="Ehlers B."/>
            <person name="Leendertz F.H."/>
        </authorList>
    </citation>
    <scope>NUCLEOTIDE SEQUENCE [LARGE SCALE GENOMIC DNA]</scope>
    <source>
        <strain evidence="1 2">CGMCC 1.05381</strain>
    </source>
</reference>
<name>A0A2C8Z2S7_9MICO</name>
<protein>
    <submittedName>
        <fullName evidence="1">Uncharacterized protein</fullName>
    </submittedName>
</protein>
<organism evidence="1 2">
    <name type="scientific">Salinibacterium xinjiangense</name>
    <dbReference type="NCBI Taxonomy" id="386302"/>
    <lineage>
        <taxon>Bacteria</taxon>
        <taxon>Bacillati</taxon>
        <taxon>Actinomycetota</taxon>
        <taxon>Actinomycetes</taxon>
        <taxon>Micrococcales</taxon>
        <taxon>Microbacteriaceae</taxon>
        <taxon>Salinibacterium</taxon>
    </lineage>
</organism>
<proteinExistence type="predicted"/>
<evidence type="ECO:0000313" key="2">
    <source>
        <dbReference type="Proteomes" id="UP000219440"/>
    </source>
</evidence>